<dbReference type="RefSeq" id="WP_006362112.1">
    <property type="nucleotide sequence ID" value="NZ_GG700630.1"/>
</dbReference>
<dbReference type="Proteomes" id="UP000006001">
    <property type="component" value="Unassembled WGS sequence"/>
</dbReference>
<dbReference type="EMBL" id="ACUX02000006">
    <property type="protein sequence ID" value="EEZ61519.1"/>
    <property type="molecule type" value="Genomic_DNA"/>
</dbReference>
<name>D0WGA6_SLAES</name>
<keyword evidence="1" id="KW-1133">Transmembrane helix</keyword>
<accession>D0WGA6</accession>
<keyword evidence="1" id="KW-0472">Membrane</keyword>
<keyword evidence="1" id="KW-0812">Transmembrane</keyword>
<proteinExistence type="predicted"/>
<evidence type="ECO:0000313" key="2">
    <source>
        <dbReference type="EMBL" id="EEZ61519.1"/>
    </source>
</evidence>
<feature type="transmembrane region" description="Helical" evidence="1">
    <location>
        <begin position="65"/>
        <end position="86"/>
    </location>
</feature>
<feature type="transmembrane region" description="Helical" evidence="1">
    <location>
        <begin position="35"/>
        <end position="59"/>
    </location>
</feature>
<dbReference type="AlphaFoldDB" id="D0WGA6"/>
<comment type="caution">
    <text evidence="2">The sequence shown here is derived from an EMBL/GenBank/DDBJ whole genome shotgun (WGS) entry which is preliminary data.</text>
</comment>
<keyword evidence="3" id="KW-1185">Reference proteome</keyword>
<reference evidence="2" key="1">
    <citation type="submission" date="2009-10" db="EMBL/GenBank/DDBJ databases">
        <authorList>
            <person name="Weinstock G."/>
            <person name="Sodergren E."/>
            <person name="Clifton S."/>
            <person name="Fulton L."/>
            <person name="Fulton B."/>
            <person name="Courtney L."/>
            <person name="Fronick C."/>
            <person name="Harrison M."/>
            <person name="Strong C."/>
            <person name="Farmer C."/>
            <person name="Delahaunty K."/>
            <person name="Markovic C."/>
            <person name="Hall O."/>
            <person name="Minx P."/>
            <person name="Tomlinson C."/>
            <person name="Mitreva M."/>
            <person name="Nelson J."/>
            <person name="Hou S."/>
            <person name="Wollam A."/>
            <person name="Pepin K.H."/>
            <person name="Johnson M."/>
            <person name="Bhonagiri V."/>
            <person name="Nash W.E."/>
            <person name="Warren W."/>
            <person name="Chinwalla A."/>
            <person name="Mardis E.R."/>
            <person name="Wilson R.K."/>
        </authorList>
    </citation>
    <scope>NUCLEOTIDE SEQUENCE [LARGE SCALE GENOMIC DNA]</scope>
    <source>
        <strain evidence="2">ATCC 700122</strain>
    </source>
</reference>
<dbReference type="GeneID" id="85007430"/>
<feature type="transmembrane region" description="Helical" evidence="1">
    <location>
        <begin position="6"/>
        <end position="23"/>
    </location>
</feature>
<dbReference type="eggNOG" id="ENOG50306Y8">
    <property type="taxonomic scope" value="Bacteria"/>
</dbReference>
<sequence length="99" mass="10342">MPIVLGALAGAFGFAPIFLSMRLSRRSASQAALTIGLYGLVGVFASLVVLIAGLLACAFNARGALVPFVVAEGIVFLGATIAYVVYKNVLAKRRTRRGE</sequence>
<evidence type="ECO:0000313" key="3">
    <source>
        <dbReference type="Proteomes" id="UP000006001"/>
    </source>
</evidence>
<dbReference type="HOGENOM" id="CLU_174636_0_0_11"/>
<protein>
    <submittedName>
        <fullName evidence="2">Uncharacterized protein</fullName>
    </submittedName>
</protein>
<gene>
    <name evidence="2" type="ORF">HMPREF0762_00857</name>
</gene>
<organism evidence="2 3">
    <name type="scientific">Slackia exigua (strain ATCC 700122 / DSM 15923 / CIP 105133 / JCM 11022 / KCTC 5966 / S-7)</name>
    <dbReference type="NCBI Taxonomy" id="649764"/>
    <lineage>
        <taxon>Bacteria</taxon>
        <taxon>Bacillati</taxon>
        <taxon>Actinomycetota</taxon>
        <taxon>Coriobacteriia</taxon>
        <taxon>Eggerthellales</taxon>
        <taxon>Eggerthellaceae</taxon>
        <taxon>Slackia</taxon>
    </lineage>
</organism>
<dbReference type="STRING" id="649764.HMPREF0762_00857"/>
<dbReference type="OrthoDB" id="3176073at2"/>
<evidence type="ECO:0000256" key="1">
    <source>
        <dbReference type="SAM" id="Phobius"/>
    </source>
</evidence>